<evidence type="ECO:0000256" key="11">
    <source>
        <dbReference type="ARBA" id="ARBA00023306"/>
    </source>
</evidence>
<organism evidence="19 20">
    <name type="scientific">Eiseniibacteriota bacterium</name>
    <dbReference type="NCBI Taxonomy" id="2212470"/>
    <lineage>
        <taxon>Bacteria</taxon>
        <taxon>Candidatus Eiseniibacteriota</taxon>
    </lineage>
</organism>
<evidence type="ECO:0000256" key="7">
    <source>
        <dbReference type="ARBA" id="ARBA00022960"/>
    </source>
</evidence>
<keyword evidence="7 15" id="KW-0133">Cell shape</keyword>
<feature type="transmembrane region" description="Helical" evidence="16">
    <location>
        <begin position="331"/>
        <end position="356"/>
    </location>
</feature>
<evidence type="ECO:0000313" key="20">
    <source>
        <dbReference type="Proteomes" id="UP000319829"/>
    </source>
</evidence>
<comment type="similarity">
    <text evidence="15">Belongs to the glycosyltransferase 28 family. MurG subfamily.</text>
</comment>
<dbReference type="InterPro" id="IPR007235">
    <property type="entry name" value="Glyco_trans_28_C"/>
</dbReference>
<dbReference type="GO" id="GO:0005975">
    <property type="term" value="P:carbohydrate metabolic process"/>
    <property type="evidence" value="ECO:0007669"/>
    <property type="project" value="InterPro"/>
</dbReference>
<evidence type="ECO:0000259" key="18">
    <source>
        <dbReference type="Pfam" id="PF04101"/>
    </source>
</evidence>
<feature type="transmembrane region" description="Helical" evidence="16">
    <location>
        <begin position="215"/>
        <end position="233"/>
    </location>
</feature>
<dbReference type="AlphaFoldDB" id="A0A538SL31"/>
<evidence type="ECO:0000256" key="8">
    <source>
        <dbReference type="ARBA" id="ARBA00022984"/>
    </source>
</evidence>
<feature type="transmembrane region" description="Helical" evidence="16">
    <location>
        <begin position="368"/>
        <end position="389"/>
    </location>
</feature>
<keyword evidence="11 15" id="KW-0131">Cell cycle</keyword>
<evidence type="ECO:0000259" key="17">
    <source>
        <dbReference type="Pfam" id="PF03033"/>
    </source>
</evidence>
<dbReference type="PANTHER" id="PTHR30474:SF2">
    <property type="entry name" value="PEPTIDOGLYCAN GLYCOSYLTRANSFERASE FTSW-RELATED"/>
    <property type="match status" value="1"/>
</dbReference>
<dbReference type="Pfam" id="PF04101">
    <property type="entry name" value="Glyco_tran_28_C"/>
    <property type="match status" value="1"/>
</dbReference>
<comment type="subcellular location">
    <subcellularLocation>
        <location evidence="15">Cell membrane</location>
        <topology evidence="15">Peripheral membrane protein</topology>
        <orientation evidence="15">Cytoplasmic side</orientation>
    </subcellularLocation>
    <subcellularLocation>
        <location evidence="1">Membrane</location>
        <topology evidence="1">Multi-pass membrane protein</topology>
    </subcellularLocation>
</comment>
<dbReference type="GO" id="GO:0051301">
    <property type="term" value="P:cell division"/>
    <property type="evidence" value="ECO:0007669"/>
    <property type="project" value="UniProtKB-KW"/>
</dbReference>
<evidence type="ECO:0000313" key="19">
    <source>
        <dbReference type="EMBL" id="TMQ52084.1"/>
    </source>
</evidence>
<dbReference type="InterPro" id="IPR001182">
    <property type="entry name" value="FtsW/RodA"/>
</dbReference>
<keyword evidence="9 16" id="KW-1133">Transmembrane helix</keyword>
<dbReference type="GO" id="GO:0071555">
    <property type="term" value="P:cell wall organization"/>
    <property type="evidence" value="ECO:0007669"/>
    <property type="project" value="UniProtKB-KW"/>
</dbReference>
<feature type="transmembrane region" description="Helical" evidence="16">
    <location>
        <begin position="165"/>
        <end position="185"/>
    </location>
</feature>
<dbReference type="InterPro" id="IPR006009">
    <property type="entry name" value="GlcNAc_MurG"/>
</dbReference>
<comment type="pathway">
    <text evidence="15">Cell wall biogenesis; peptidoglycan biosynthesis.</text>
</comment>
<dbReference type="EC" id="2.4.1.227" evidence="15"/>
<evidence type="ECO:0000256" key="5">
    <source>
        <dbReference type="ARBA" id="ARBA00022679"/>
    </source>
</evidence>
<dbReference type="EMBL" id="VBOU01000117">
    <property type="protein sequence ID" value="TMQ52084.1"/>
    <property type="molecule type" value="Genomic_DNA"/>
</dbReference>
<dbReference type="SUPFAM" id="SSF53756">
    <property type="entry name" value="UDP-Glycosyltransferase/glycogen phosphorylase"/>
    <property type="match status" value="1"/>
</dbReference>
<feature type="transmembrane region" description="Helical" evidence="16">
    <location>
        <begin position="129"/>
        <end position="153"/>
    </location>
</feature>
<keyword evidence="6 16" id="KW-0812">Transmembrane</keyword>
<feature type="binding site" evidence="15">
    <location>
        <position position="535"/>
    </location>
    <ligand>
        <name>UDP-N-acetyl-alpha-D-glucosamine</name>
        <dbReference type="ChEBI" id="CHEBI:57705"/>
    </ligand>
</feature>
<comment type="catalytic activity">
    <reaction evidence="14">
        <text>[GlcNAc-(1-&gt;4)-Mur2Ac(oyl-L-Ala-gamma-D-Glu-L-Lys-D-Ala-D-Ala)](n)-di-trans,octa-cis-undecaprenyl diphosphate + beta-D-GlcNAc-(1-&gt;4)-Mur2Ac(oyl-L-Ala-gamma-D-Glu-L-Lys-D-Ala-D-Ala)-di-trans,octa-cis-undecaprenyl diphosphate = [GlcNAc-(1-&gt;4)-Mur2Ac(oyl-L-Ala-gamma-D-Glu-L-Lys-D-Ala-D-Ala)](n+1)-di-trans,octa-cis-undecaprenyl diphosphate + di-trans,octa-cis-undecaprenyl diphosphate + H(+)</text>
        <dbReference type="Rhea" id="RHEA:23708"/>
        <dbReference type="Rhea" id="RHEA-COMP:9602"/>
        <dbReference type="Rhea" id="RHEA-COMP:9603"/>
        <dbReference type="ChEBI" id="CHEBI:15378"/>
        <dbReference type="ChEBI" id="CHEBI:58405"/>
        <dbReference type="ChEBI" id="CHEBI:60033"/>
        <dbReference type="ChEBI" id="CHEBI:78435"/>
        <dbReference type="EC" id="2.4.99.28"/>
    </reaction>
</comment>
<protein>
    <recommendedName>
        <fullName evidence="15">UDP-N-acetylglucosamine--N-acetylmuramyl-(pentapeptide) pyrophosphoryl-undecaprenol N-acetylglucosamine transferase</fullName>
        <ecNumber evidence="15">2.4.1.227</ecNumber>
    </recommendedName>
    <alternativeName>
        <fullName evidence="15">Undecaprenyl-PP-MurNAc-pentapeptide-UDPGlcNAc GlcNAc transferase</fullName>
    </alternativeName>
</protein>
<evidence type="ECO:0000256" key="12">
    <source>
        <dbReference type="ARBA" id="ARBA00023316"/>
    </source>
</evidence>
<comment type="catalytic activity">
    <reaction evidence="15">
        <text>di-trans,octa-cis-undecaprenyl diphospho-N-acetyl-alpha-D-muramoyl-L-alanyl-D-glutamyl-meso-2,6-diaminopimeloyl-D-alanyl-D-alanine + UDP-N-acetyl-alpha-D-glucosamine = di-trans,octa-cis-undecaprenyl diphospho-[N-acetyl-alpha-D-glucosaminyl-(1-&gt;4)]-N-acetyl-alpha-D-muramoyl-L-alanyl-D-glutamyl-meso-2,6-diaminopimeloyl-D-alanyl-D-alanine + UDP + H(+)</text>
        <dbReference type="Rhea" id="RHEA:31227"/>
        <dbReference type="ChEBI" id="CHEBI:15378"/>
        <dbReference type="ChEBI" id="CHEBI:57705"/>
        <dbReference type="ChEBI" id="CHEBI:58223"/>
        <dbReference type="ChEBI" id="CHEBI:61387"/>
        <dbReference type="ChEBI" id="CHEBI:61388"/>
        <dbReference type="EC" id="2.4.1.227"/>
    </reaction>
</comment>
<dbReference type="PANTHER" id="PTHR30474">
    <property type="entry name" value="CELL CYCLE PROTEIN"/>
    <property type="match status" value="1"/>
</dbReference>
<dbReference type="HAMAP" id="MF_00033">
    <property type="entry name" value="MurG"/>
    <property type="match status" value="1"/>
</dbReference>
<proteinExistence type="inferred from homology"/>
<feature type="transmembrane region" description="Helical" evidence="16">
    <location>
        <begin position="77"/>
        <end position="95"/>
    </location>
</feature>
<keyword evidence="3 15" id="KW-0132">Cell division</keyword>
<name>A0A538SL31_UNCEI</name>
<feature type="domain" description="Glycosyltransferase family 28 N-terminal" evidence="17">
    <location>
        <begin position="401"/>
        <end position="511"/>
    </location>
</feature>
<evidence type="ECO:0000256" key="3">
    <source>
        <dbReference type="ARBA" id="ARBA00022618"/>
    </source>
</evidence>
<feature type="binding site" evidence="15">
    <location>
        <position position="493"/>
    </location>
    <ligand>
        <name>UDP-N-acetyl-alpha-D-glucosamine</name>
        <dbReference type="ChEBI" id="CHEBI:57705"/>
    </ligand>
</feature>
<feature type="transmembrane region" description="Helical" evidence="16">
    <location>
        <begin position="436"/>
        <end position="458"/>
    </location>
</feature>
<dbReference type="Proteomes" id="UP000319829">
    <property type="component" value="Unassembled WGS sequence"/>
</dbReference>
<feature type="transmembrane region" description="Helical" evidence="16">
    <location>
        <begin position="191"/>
        <end position="208"/>
    </location>
</feature>
<dbReference type="GO" id="GO:0008360">
    <property type="term" value="P:regulation of cell shape"/>
    <property type="evidence" value="ECO:0007669"/>
    <property type="project" value="UniProtKB-KW"/>
</dbReference>
<comment type="caution">
    <text evidence="19">The sequence shown here is derived from an EMBL/GenBank/DDBJ whole genome shotgun (WGS) entry which is preliminary data.</text>
</comment>
<keyword evidence="8 15" id="KW-0573">Peptidoglycan synthesis</keyword>
<dbReference type="Gene3D" id="3.40.50.2000">
    <property type="entry name" value="Glycogen Phosphorylase B"/>
    <property type="match status" value="2"/>
</dbReference>
<reference evidence="19 20" key="1">
    <citation type="journal article" date="2019" name="Nat. Microbiol.">
        <title>Mediterranean grassland soil C-N compound turnover is dependent on rainfall and depth, and is mediated by genomically divergent microorganisms.</title>
        <authorList>
            <person name="Diamond S."/>
            <person name="Andeer P.F."/>
            <person name="Li Z."/>
            <person name="Crits-Christoph A."/>
            <person name="Burstein D."/>
            <person name="Anantharaman K."/>
            <person name="Lane K.R."/>
            <person name="Thomas B.C."/>
            <person name="Pan C."/>
            <person name="Northen T.R."/>
            <person name="Banfield J.F."/>
        </authorList>
    </citation>
    <scope>NUCLEOTIDE SEQUENCE [LARGE SCALE GENOMIC DNA]</scope>
    <source>
        <strain evidence="19">WS_4</strain>
    </source>
</reference>
<dbReference type="Pfam" id="PF01098">
    <property type="entry name" value="FTSW_RODA_SPOVE"/>
    <property type="match status" value="1"/>
</dbReference>
<feature type="transmembrane region" description="Helical" evidence="16">
    <location>
        <begin position="102"/>
        <end position="123"/>
    </location>
</feature>
<dbReference type="NCBIfam" id="TIGR01133">
    <property type="entry name" value="murG"/>
    <property type="match status" value="1"/>
</dbReference>
<evidence type="ECO:0000256" key="13">
    <source>
        <dbReference type="ARBA" id="ARBA00038053"/>
    </source>
</evidence>
<keyword evidence="4 15" id="KW-0328">Glycosyltransferase</keyword>
<dbReference type="GO" id="GO:0015648">
    <property type="term" value="F:lipid-linked peptidoglycan transporter activity"/>
    <property type="evidence" value="ECO:0007669"/>
    <property type="project" value="TreeGrafter"/>
</dbReference>
<comment type="function">
    <text evidence="15">Cell wall formation. Catalyzes the transfer of a GlcNAc subunit on undecaprenyl-pyrophosphoryl-MurNAc-pentapeptide (lipid intermediate I) to form undecaprenyl-pyrophosphoryl-MurNAc-(pentapeptide)GlcNAc (lipid intermediate II).</text>
</comment>
<dbReference type="GO" id="GO:0032153">
    <property type="term" value="C:cell division site"/>
    <property type="evidence" value="ECO:0007669"/>
    <property type="project" value="TreeGrafter"/>
</dbReference>
<sequence length="748" mass="80183">MRVVRHVPRLRGPWPALQGRSAAAQAPGGARVNRGDRWLLVLPLALTALGVVMVYSSSAILGITRYHDPDYFLTRQLGRAALGVVVLLTCAKLRLSRLEAVAPWLLGVATGLLTVVVVVGHAANGAVRWLRLGFFSLQPTDLARVSAIVFLAWWLKRNPPAEHGLARGVLAPLALIGAVCGLILLQPTLSSAALLGLSAFTMLFLAGARLTHLAMPLGGGFVAAVVALVTHPYQMKRVQTFAGFLGHGVVDHQGSGWQLDQSLIAIGSGGWLGRGLGGGLQKYLFLPEAHTDFIFSILAEELGFLGATLLLVGIALYLWRGMRAAARAADPFPALLAGGLTLQVGLYALANLAVATGLAPTTGLPLPFVSYGGSALLANLAAAGILYRVSVGVEGREARAGLVFVGSTRGLESQAVPESGFRIRYLSTRSFPRRAWWRWPAAIAANAIGMFQALWIVGQERPDVVLGTGGYVSGPVCLAAVLLRRPLILQEQNSIPGLANRWFARFADEVHLSFTEARAYFARKDHLRVTGNPVRSHILGGDRGTALRAFDLAEGRPTVFVFGGSLGAHRINEAALETMRALKGRVEVQFILQTGRDDFEWARRTVEEEGLPAKVMPFLRQIHLAYAAADLVVCRSGAMTLAEIAACGTPAILVPYPYAAHNHQEVNAHNLVERGAAVLILDRELTGERLAREVAHLLADRQALRRLSAHARTFARLDAAERIVHSLERYEGGRRVAPAASGDVGEEG</sequence>
<keyword evidence="5 15" id="KW-0808">Transferase</keyword>
<evidence type="ECO:0000256" key="16">
    <source>
        <dbReference type="SAM" id="Phobius"/>
    </source>
</evidence>
<evidence type="ECO:0000256" key="4">
    <source>
        <dbReference type="ARBA" id="ARBA00022676"/>
    </source>
</evidence>
<evidence type="ECO:0000256" key="6">
    <source>
        <dbReference type="ARBA" id="ARBA00022692"/>
    </source>
</evidence>
<dbReference type="GO" id="GO:0009252">
    <property type="term" value="P:peptidoglycan biosynthetic process"/>
    <property type="evidence" value="ECO:0007669"/>
    <property type="project" value="UniProtKB-UniRule"/>
</dbReference>
<comment type="caution">
    <text evidence="15">Lacks conserved residue(s) required for the propagation of feature annotation.</text>
</comment>
<dbReference type="PROSITE" id="PS00428">
    <property type="entry name" value="FTSW_RODA_SPOVE"/>
    <property type="match status" value="1"/>
</dbReference>
<dbReference type="InterPro" id="IPR018365">
    <property type="entry name" value="Cell_cycle_FtsW-rel_CS"/>
</dbReference>
<dbReference type="InterPro" id="IPR004276">
    <property type="entry name" value="GlycoTrans_28_N"/>
</dbReference>
<dbReference type="GO" id="GO:0050511">
    <property type="term" value="F:undecaprenyldiphospho-muramoylpentapeptide beta-N-acetylglucosaminyltransferase activity"/>
    <property type="evidence" value="ECO:0007669"/>
    <property type="project" value="UniProtKB-UniRule"/>
</dbReference>
<dbReference type="GO" id="GO:0008955">
    <property type="term" value="F:peptidoglycan glycosyltransferase activity"/>
    <property type="evidence" value="ECO:0007669"/>
    <property type="project" value="UniProtKB-EC"/>
</dbReference>
<dbReference type="GO" id="GO:0005886">
    <property type="term" value="C:plasma membrane"/>
    <property type="evidence" value="ECO:0007669"/>
    <property type="project" value="UniProtKB-SubCell"/>
</dbReference>
<evidence type="ECO:0000256" key="14">
    <source>
        <dbReference type="ARBA" id="ARBA00049902"/>
    </source>
</evidence>
<feature type="domain" description="Glycosyl transferase family 28 C-terminal" evidence="18">
    <location>
        <begin position="558"/>
        <end position="722"/>
    </location>
</feature>
<keyword evidence="2 15" id="KW-1003">Cell membrane</keyword>
<evidence type="ECO:0000256" key="10">
    <source>
        <dbReference type="ARBA" id="ARBA00023136"/>
    </source>
</evidence>
<gene>
    <name evidence="15 19" type="primary">murG</name>
    <name evidence="19" type="ORF">E6K74_12720</name>
</gene>
<comment type="similarity">
    <text evidence="13">Belongs to the SEDS family. FtsW subfamily.</text>
</comment>
<feature type="binding site" evidence="15">
    <location>
        <position position="565"/>
    </location>
    <ligand>
        <name>UDP-N-acetyl-alpha-D-glucosamine</name>
        <dbReference type="ChEBI" id="CHEBI:57705"/>
    </ligand>
</feature>
<feature type="binding site" evidence="15">
    <location>
        <position position="664"/>
    </location>
    <ligand>
        <name>UDP-N-acetyl-alpha-D-glucosamine</name>
        <dbReference type="ChEBI" id="CHEBI:57705"/>
    </ligand>
</feature>
<evidence type="ECO:0000256" key="9">
    <source>
        <dbReference type="ARBA" id="ARBA00022989"/>
    </source>
</evidence>
<dbReference type="GO" id="GO:0051991">
    <property type="term" value="F:UDP-N-acetyl-D-glucosamine:N-acetylmuramoyl-L-alanyl-D-glutamyl-meso-2,6-diaminopimelyl-D-alanyl-D-alanine-diphosphoundecaprenol 4-beta-N-acetylglucosaminlytransferase activity"/>
    <property type="evidence" value="ECO:0007669"/>
    <property type="project" value="RHEA"/>
</dbReference>
<feature type="transmembrane region" description="Helical" evidence="16">
    <location>
        <begin position="293"/>
        <end position="319"/>
    </location>
</feature>
<evidence type="ECO:0000256" key="1">
    <source>
        <dbReference type="ARBA" id="ARBA00004141"/>
    </source>
</evidence>
<dbReference type="CDD" id="cd03785">
    <property type="entry name" value="GT28_MurG"/>
    <property type="match status" value="1"/>
</dbReference>
<keyword evidence="12 15" id="KW-0961">Cell wall biogenesis/degradation</keyword>
<accession>A0A538SL31</accession>
<dbReference type="Pfam" id="PF03033">
    <property type="entry name" value="Glyco_transf_28"/>
    <property type="match status" value="1"/>
</dbReference>
<dbReference type="UniPathway" id="UPA00219"/>
<evidence type="ECO:0000256" key="2">
    <source>
        <dbReference type="ARBA" id="ARBA00022475"/>
    </source>
</evidence>
<feature type="transmembrane region" description="Helical" evidence="16">
    <location>
        <begin position="38"/>
        <end position="57"/>
    </location>
</feature>
<evidence type="ECO:0000256" key="15">
    <source>
        <dbReference type="HAMAP-Rule" id="MF_00033"/>
    </source>
</evidence>
<keyword evidence="10 15" id="KW-0472">Membrane</keyword>